<proteinExistence type="predicted"/>
<dbReference type="HOGENOM" id="CLU_1916037_0_0_3"/>
<dbReference type="Proteomes" id="UP000001422">
    <property type="component" value="Chromosome"/>
</dbReference>
<evidence type="ECO:0000313" key="2">
    <source>
        <dbReference type="Proteomes" id="UP000001422"/>
    </source>
</evidence>
<accession>Q7U7T5</accession>
<protein>
    <submittedName>
        <fullName evidence="1">Uncharacterized protein</fullName>
    </submittedName>
</protein>
<name>Q7U7T5_PARMW</name>
<dbReference type="eggNOG" id="ENOG5032B1Y">
    <property type="taxonomic scope" value="Bacteria"/>
</dbReference>
<dbReference type="EMBL" id="BX569691">
    <property type="protein sequence ID" value="CAE07410.1"/>
    <property type="molecule type" value="Genomic_DNA"/>
</dbReference>
<dbReference type="AlphaFoldDB" id="Q7U7T5"/>
<dbReference type="RefSeq" id="WP_011127760.1">
    <property type="nucleotide sequence ID" value="NC_005070.1"/>
</dbReference>
<dbReference type="STRING" id="84588.SYNW0895"/>
<reference evidence="1 2" key="1">
    <citation type="journal article" date="2003" name="Nature">
        <title>The genome of a motile marine Synechococcus.</title>
        <authorList>
            <person name="Palenik B."/>
            <person name="Brahamsha B."/>
            <person name="Larimer F."/>
            <person name="Land M."/>
            <person name="Hauser L."/>
            <person name="Chain P."/>
            <person name="Lamerdin J."/>
            <person name="Regala W."/>
            <person name="Allen E.A."/>
            <person name="McCarren J."/>
            <person name="Paulsen I."/>
            <person name="Dufresne A."/>
            <person name="Partensky F."/>
            <person name="Webb E."/>
            <person name="Waterbury J."/>
        </authorList>
    </citation>
    <scope>NUCLEOTIDE SEQUENCE [LARGE SCALE GENOMIC DNA]</scope>
    <source>
        <strain evidence="1 2">WH8102</strain>
    </source>
</reference>
<gene>
    <name evidence="1" type="ordered locus">SYNW0895</name>
</gene>
<dbReference type="KEGG" id="syw:SYNW0895"/>
<evidence type="ECO:0000313" key="1">
    <source>
        <dbReference type="EMBL" id="CAE07410.1"/>
    </source>
</evidence>
<organism evidence="1 2">
    <name type="scientific">Parasynechococcus marenigrum (strain WH8102)</name>
    <dbReference type="NCBI Taxonomy" id="84588"/>
    <lineage>
        <taxon>Bacteria</taxon>
        <taxon>Bacillati</taxon>
        <taxon>Cyanobacteriota</taxon>
        <taxon>Cyanophyceae</taxon>
        <taxon>Synechococcales</taxon>
        <taxon>Prochlorococcaceae</taxon>
        <taxon>Parasynechococcus</taxon>
        <taxon>Parasynechococcus marenigrum</taxon>
    </lineage>
</organism>
<keyword evidence="2" id="KW-1185">Reference proteome</keyword>
<sequence>MTLIGITVRSWLYAGSCALENMVLGMEERAVRDGGNHLSTDEFDACLAIVVCRIGSNTFAHLGQIVGLYRGDARQIWDRSKDCGPSEGETYEMKPLSRIHRVPDEVCGPIEDDGVHADHRAAVVHYLLDMG</sequence>